<keyword evidence="1" id="KW-0472">Membrane</keyword>
<gene>
    <name evidence="2" type="ORF">H8E29_10760</name>
</gene>
<keyword evidence="1" id="KW-1133">Transmembrane helix</keyword>
<evidence type="ECO:0000313" key="3">
    <source>
        <dbReference type="Proteomes" id="UP000614469"/>
    </source>
</evidence>
<feature type="transmembrane region" description="Helical" evidence="1">
    <location>
        <begin position="221"/>
        <end position="246"/>
    </location>
</feature>
<reference evidence="2 3" key="1">
    <citation type="submission" date="2020-08" db="EMBL/GenBank/DDBJ databases">
        <title>Bridging the membrane lipid divide: bacteria of the FCB group superphylum have the potential to synthesize archaeal ether lipids.</title>
        <authorList>
            <person name="Villanueva L."/>
            <person name="Von Meijenfeldt F.A.B."/>
            <person name="Westbye A.B."/>
            <person name="Yadav S."/>
            <person name="Hopmans E.C."/>
            <person name="Dutilh B.E."/>
            <person name="Sinninghe Damste J.S."/>
        </authorList>
    </citation>
    <scope>NUCLEOTIDE SEQUENCE [LARGE SCALE GENOMIC DNA]</scope>
    <source>
        <strain evidence="2">NIOZ-UU36</strain>
    </source>
</reference>
<comment type="caution">
    <text evidence="2">The sequence shown here is derived from an EMBL/GenBank/DDBJ whole genome shotgun (WGS) entry which is preliminary data.</text>
</comment>
<dbReference type="EMBL" id="JACNJN010000121">
    <property type="protein sequence ID" value="MBC8335739.1"/>
    <property type="molecule type" value="Genomic_DNA"/>
</dbReference>
<evidence type="ECO:0000256" key="1">
    <source>
        <dbReference type="SAM" id="Phobius"/>
    </source>
</evidence>
<protein>
    <submittedName>
        <fullName evidence="2">Uncharacterized protein</fullName>
    </submittedName>
</protein>
<feature type="transmembrane region" description="Helical" evidence="1">
    <location>
        <begin position="313"/>
        <end position="334"/>
    </location>
</feature>
<organism evidence="2 3">
    <name type="scientific">Candidatus Desulfolinea nitratireducens</name>
    <dbReference type="NCBI Taxonomy" id="2841698"/>
    <lineage>
        <taxon>Bacteria</taxon>
        <taxon>Bacillati</taxon>
        <taxon>Chloroflexota</taxon>
        <taxon>Anaerolineae</taxon>
        <taxon>Anaerolineales</taxon>
        <taxon>Anaerolineales incertae sedis</taxon>
        <taxon>Candidatus Desulfolinea</taxon>
    </lineage>
</organism>
<name>A0A8J6NPH9_9CHLR</name>
<accession>A0A8J6NPH9</accession>
<evidence type="ECO:0000313" key="2">
    <source>
        <dbReference type="EMBL" id="MBC8335739.1"/>
    </source>
</evidence>
<dbReference type="AlphaFoldDB" id="A0A8J6NPH9"/>
<dbReference type="Proteomes" id="UP000614469">
    <property type="component" value="Unassembled WGS sequence"/>
</dbReference>
<proteinExistence type="predicted"/>
<sequence>MKKLLNGLAKFIAVIVAILFVISLVLTLFLYSLEKTAFDAGTYKEALENEDFYGRLPGVIGDQLVTTMGEDENKQFNFSKYLKAEDWEYLITALISPEELQKLSEETIDETFAFLNGDSDVARISLRGFKERLASDRGADAFLTFLEAQDPCTEEDLLALENYANSKEMVFCNPPERAMNFLEPFLRSQLRFASEKIPDENIFLRKKDLGSEFSEFQSLRVLIRLSPIIPVALLFLLTLLVVRSLLSWLRWWGIPLLSAGGLGLIVSLVAGPILQSRISSALLERAAMGVSGITLQLSHDLLSTITSRFVGNIALSSLVITIFGLGLTLGGVFVKKSEEQQNRI</sequence>
<feature type="transmembrane region" description="Helical" evidence="1">
    <location>
        <begin position="252"/>
        <end position="274"/>
    </location>
</feature>
<keyword evidence="1" id="KW-0812">Transmembrane</keyword>
<feature type="transmembrane region" description="Helical" evidence="1">
    <location>
        <begin position="12"/>
        <end position="33"/>
    </location>
</feature>